<dbReference type="Pfam" id="PF12833">
    <property type="entry name" value="HTH_18"/>
    <property type="match status" value="1"/>
</dbReference>
<keyword evidence="3" id="KW-0804">Transcription</keyword>
<dbReference type="PANTHER" id="PTHR43280">
    <property type="entry name" value="ARAC-FAMILY TRANSCRIPTIONAL REGULATOR"/>
    <property type="match status" value="1"/>
</dbReference>
<dbReference type="InterPro" id="IPR037923">
    <property type="entry name" value="HTH-like"/>
</dbReference>
<dbReference type="Gene3D" id="2.60.120.10">
    <property type="entry name" value="Jelly Rolls"/>
    <property type="match status" value="1"/>
</dbReference>
<dbReference type="InterPro" id="IPR009057">
    <property type="entry name" value="Homeodomain-like_sf"/>
</dbReference>
<accession>A0ABX1ZA75</accession>
<dbReference type="SUPFAM" id="SSF51215">
    <property type="entry name" value="Regulatory protein AraC"/>
    <property type="match status" value="1"/>
</dbReference>
<feature type="domain" description="HTH araC/xylS-type" evidence="4">
    <location>
        <begin position="207"/>
        <end position="305"/>
    </location>
</feature>
<evidence type="ECO:0000313" key="6">
    <source>
        <dbReference type="Proteomes" id="UP000658690"/>
    </source>
</evidence>
<dbReference type="PROSITE" id="PS01124">
    <property type="entry name" value="HTH_ARAC_FAMILY_2"/>
    <property type="match status" value="1"/>
</dbReference>
<evidence type="ECO:0000256" key="1">
    <source>
        <dbReference type="ARBA" id="ARBA00023015"/>
    </source>
</evidence>
<dbReference type="InterPro" id="IPR018062">
    <property type="entry name" value="HTH_AraC-typ_CS"/>
</dbReference>
<sequence>MPLFCTSTPSYNNREPSETEVVPISINDLNTFALDFQESEATFHVYYWGDIKEHFTHSLHKHSFFECCYITSGEGFYIDDSLRYDLHAGDCFLSKPGVWHRIEGTPGVGIGLVYFAFELMEQRSSTEFVSGYHRLLNTNRVLVQAETPSTMADLWRTLMNARHSGTSNPQMLKHIAYSLILSVFQLFLDEDDHRKTAIKPSESILLSQAKLYIRDNLSIRIKFQDLAKHLHTSERQLSRLFKDELNESFSDYYRKVKIQAATSLLKTTGFSLKQIAELTGFYSIHHFTKAYKQATEYNPGQWRKMEQSSACEIPLAKHPPFGSPSR</sequence>
<dbReference type="InterPro" id="IPR018060">
    <property type="entry name" value="HTH_AraC"/>
</dbReference>
<reference evidence="5 6" key="1">
    <citation type="submission" date="2019-10" db="EMBL/GenBank/DDBJ databases">
        <title>Description of Paenibacillus choica sp. nov.</title>
        <authorList>
            <person name="Carlier A."/>
            <person name="Qi S."/>
        </authorList>
    </citation>
    <scope>NUCLEOTIDE SEQUENCE [LARGE SCALE GENOMIC DNA]</scope>
    <source>
        <strain evidence="5 6">LMG 31460</strain>
    </source>
</reference>
<evidence type="ECO:0000256" key="3">
    <source>
        <dbReference type="ARBA" id="ARBA00023163"/>
    </source>
</evidence>
<dbReference type="Gene3D" id="1.10.10.60">
    <property type="entry name" value="Homeodomain-like"/>
    <property type="match status" value="2"/>
</dbReference>
<keyword evidence="2" id="KW-0238">DNA-binding</keyword>
<evidence type="ECO:0000259" key="4">
    <source>
        <dbReference type="PROSITE" id="PS01124"/>
    </source>
</evidence>
<keyword evidence="1" id="KW-0805">Transcription regulation</keyword>
<dbReference type="SUPFAM" id="SSF46689">
    <property type="entry name" value="Homeodomain-like"/>
    <property type="match status" value="2"/>
</dbReference>
<dbReference type="EMBL" id="WHOC01000133">
    <property type="protein sequence ID" value="NOU88745.1"/>
    <property type="molecule type" value="Genomic_DNA"/>
</dbReference>
<organism evidence="5 6">
    <name type="scientific">Paenibacillus germinis</name>
    <dbReference type="NCBI Taxonomy" id="2654979"/>
    <lineage>
        <taxon>Bacteria</taxon>
        <taxon>Bacillati</taxon>
        <taxon>Bacillota</taxon>
        <taxon>Bacilli</taxon>
        <taxon>Bacillales</taxon>
        <taxon>Paenibacillaceae</taxon>
        <taxon>Paenibacillus</taxon>
    </lineage>
</organism>
<dbReference type="Pfam" id="PF02311">
    <property type="entry name" value="AraC_binding"/>
    <property type="match status" value="1"/>
</dbReference>
<dbReference type="Proteomes" id="UP000658690">
    <property type="component" value="Unassembled WGS sequence"/>
</dbReference>
<dbReference type="SMART" id="SM00342">
    <property type="entry name" value="HTH_ARAC"/>
    <property type="match status" value="1"/>
</dbReference>
<keyword evidence="6" id="KW-1185">Reference proteome</keyword>
<name>A0ABX1ZA75_9BACL</name>
<comment type="caution">
    <text evidence="5">The sequence shown here is derived from an EMBL/GenBank/DDBJ whole genome shotgun (WGS) entry which is preliminary data.</text>
</comment>
<dbReference type="InterPro" id="IPR014710">
    <property type="entry name" value="RmlC-like_jellyroll"/>
</dbReference>
<evidence type="ECO:0000256" key="2">
    <source>
        <dbReference type="ARBA" id="ARBA00023125"/>
    </source>
</evidence>
<protein>
    <submittedName>
        <fullName evidence="5">Helix-turn-helix domain-containing protein</fullName>
    </submittedName>
</protein>
<dbReference type="PANTHER" id="PTHR43280:SF28">
    <property type="entry name" value="HTH-TYPE TRANSCRIPTIONAL ACTIVATOR RHAS"/>
    <property type="match status" value="1"/>
</dbReference>
<evidence type="ECO:0000313" key="5">
    <source>
        <dbReference type="EMBL" id="NOU88745.1"/>
    </source>
</evidence>
<dbReference type="InterPro" id="IPR003313">
    <property type="entry name" value="AraC-bd"/>
</dbReference>
<proteinExistence type="predicted"/>
<dbReference type="PROSITE" id="PS00041">
    <property type="entry name" value="HTH_ARAC_FAMILY_1"/>
    <property type="match status" value="1"/>
</dbReference>
<gene>
    <name evidence="5" type="ORF">GC102_23765</name>
</gene>